<keyword evidence="1" id="KW-0732">Signal</keyword>
<accession>A0ABR2UEJ2</accession>
<reference evidence="2 3" key="1">
    <citation type="journal article" date="2024" name="J. Plant Pathol.">
        <title>Sequence and assembly of the genome of Seiridium unicorne, isolate CBS 538.82, causal agent of cypress canker disease.</title>
        <authorList>
            <person name="Scali E."/>
            <person name="Rocca G.D."/>
            <person name="Danti R."/>
            <person name="Garbelotto M."/>
            <person name="Barberini S."/>
            <person name="Baroncelli R."/>
            <person name="Emiliani G."/>
        </authorList>
    </citation>
    <scope>NUCLEOTIDE SEQUENCE [LARGE SCALE GENOMIC DNA]</scope>
    <source>
        <strain evidence="2 3">BM-138-508</strain>
    </source>
</reference>
<evidence type="ECO:0000256" key="1">
    <source>
        <dbReference type="SAM" id="SignalP"/>
    </source>
</evidence>
<comment type="caution">
    <text evidence="2">The sequence shown here is derived from an EMBL/GenBank/DDBJ whole genome shotgun (WGS) entry which is preliminary data.</text>
</comment>
<dbReference type="Proteomes" id="UP001408356">
    <property type="component" value="Unassembled WGS sequence"/>
</dbReference>
<name>A0ABR2UEJ2_9PEZI</name>
<gene>
    <name evidence="2" type="ORF">SUNI508_12273</name>
</gene>
<organism evidence="2 3">
    <name type="scientific">Seiridium unicorne</name>
    <dbReference type="NCBI Taxonomy" id="138068"/>
    <lineage>
        <taxon>Eukaryota</taxon>
        <taxon>Fungi</taxon>
        <taxon>Dikarya</taxon>
        <taxon>Ascomycota</taxon>
        <taxon>Pezizomycotina</taxon>
        <taxon>Sordariomycetes</taxon>
        <taxon>Xylariomycetidae</taxon>
        <taxon>Amphisphaeriales</taxon>
        <taxon>Sporocadaceae</taxon>
        <taxon>Seiridium</taxon>
    </lineage>
</organism>
<feature type="signal peptide" evidence="1">
    <location>
        <begin position="1"/>
        <end position="18"/>
    </location>
</feature>
<feature type="chain" id="PRO_5047049232" evidence="1">
    <location>
        <begin position="19"/>
        <end position="135"/>
    </location>
</feature>
<proteinExistence type="predicted"/>
<sequence>MQFTVFTTLASLAIGSYAAVIPRQGTSNPRLAQFRVFSQTGCFALNEGFYTIDTDQSNICHDLYSGSSSTPNGYVSIELEATTDAAANCELLLYSDRNCTQTETVSPLDTCEDASVVQEGASYPTWNSYYYKCGA</sequence>
<protein>
    <submittedName>
        <fullName evidence="2">AA1-like domain-containing protein</fullName>
    </submittedName>
</protein>
<evidence type="ECO:0000313" key="2">
    <source>
        <dbReference type="EMBL" id="KAK9412860.1"/>
    </source>
</evidence>
<dbReference type="EMBL" id="JARVKF010000447">
    <property type="protein sequence ID" value="KAK9412860.1"/>
    <property type="molecule type" value="Genomic_DNA"/>
</dbReference>
<keyword evidence="3" id="KW-1185">Reference proteome</keyword>
<evidence type="ECO:0000313" key="3">
    <source>
        <dbReference type="Proteomes" id="UP001408356"/>
    </source>
</evidence>